<dbReference type="NCBIfam" id="TIGR04510">
    <property type="entry name" value="mod_pep_cyc"/>
    <property type="match status" value="1"/>
</dbReference>
<sequence>MRAVEAPELISPPPGGMPVLRTLALCDLVDSTSLVERLGDQAAAALLRRHDRVARDLVLRHYGHEIDKTDGFLVLFERPVQAIAFALAYQRALCGLSREFNQPLRARIGLHVGDVLLWQNSSDDVSHGAKPVELEGLVKPVTARLAGLALPGQILMSGVAAFLAQRPQQELGPASVRWINHGRYRFKGVPEPLHVYEVGETGVAPLRAPPYSGKAWREVPWWRRPASLAIEASLLLVLLLMGAWSLLRPEPAIAFAERDWVVMGSLANLTGETRFDDALPTAFRIGLEQSGHVNVVADLQVRNVLQRMERDPASTPVDRQVGAEIALRDGARAVILPSLAEIGGRLRVTAEVIDPKTQATVYSETSDGLGPDSVVESVDRVVHKLRARLGEVLIDVSSPSERLDKVTTANVEALRAYSLGERERVHGNLDEAIVYFEHALQLDEHFAAAMLGVAKAYHDSGKPDQAQQTLERAASLRSRLSSRDSLHVDAMQASLRAPAEALVKWRVLARLHPDFYPGHGALAYFGWRTGNRFDEAIAAAQRCADPHNPHAAAAQLLLGLLQLGQEHFADSAASLRAAAAAGFSRPEYLAATQAAQRQFSQAQATLAQLQANAQRAGDPEIERIRLTVAADRGDAKQVQVSYKALCAAADSSPTPWCHSLGLGLAAAGLLEAPATGGADAAGGGGQADARFIAAADAYWHARSGNAAAARARLQQAVAPDTGNYPSLAGMREVAAAEISRAAGGDAAKAVAQLRKLVDGDELLLTHIALLDALRAGKDWAGAREQAQWLTTRRGRAYAEYNGDWLLNPFYAAYSNLAQLDLAEIELAAGNRSAARAALAQFRSAWPQAAQRPALAGRLDKLETALR</sequence>
<accession>A0A4R6YSY7</accession>
<dbReference type="SMART" id="SM00028">
    <property type="entry name" value="TPR"/>
    <property type="match status" value="2"/>
</dbReference>
<organism evidence="2 3">
    <name type="scientific">Tahibacter aquaticus</name>
    <dbReference type="NCBI Taxonomy" id="520092"/>
    <lineage>
        <taxon>Bacteria</taxon>
        <taxon>Pseudomonadati</taxon>
        <taxon>Pseudomonadota</taxon>
        <taxon>Gammaproteobacteria</taxon>
        <taxon>Lysobacterales</taxon>
        <taxon>Rhodanobacteraceae</taxon>
        <taxon>Tahibacter</taxon>
    </lineage>
</organism>
<dbReference type="PROSITE" id="PS50005">
    <property type="entry name" value="TPR"/>
    <property type="match status" value="1"/>
</dbReference>
<dbReference type="Gene3D" id="3.40.50.10610">
    <property type="entry name" value="ABC-type transport auxiliary lipoprotein component"/>
    <property type="match status" value="1"/>
</dbReference>
<dbReference type="InterPro" id="IPR001054">
    <property type="entry name" value="A/G_cyclase"/>
</dbReference>
<evidence type="ECO:0000313" key="2">
    <source>
        <dbReference type="EMBL" id="TDR41202.1"/>
    </source>
</evidence>
<dbReference type="InterPro" id="IPR029787">
    <property type="entry name" value="Nucleotide_cyclase"/>
</dbReference>
<dbReference type="EMBL" id="SNZH01000011">
    <property type="protein sequence ID" value="TDR41202.1"/>
    <property type="molecule type" value="Genomic_DNA"/>
</dbReference>
<keyword evidence="3" id="KW-1185">Reference proteome</keyword>
<keyword evidence="1" id="KW-0802">TPR repeat</keyword>
<dbReference type="InterPro" id="IPR050697">
    <property type="entry name" value="Adenylyl/Guanylyl_Cyclase_3/4"/>
</dbReference>
<dbReference type="PANTHER" id="PTHR43081:SF1">
    <property type="entry name" value="ADENYLATE CYCLASE, TERMINAL-DIFFERENTIATION SPECIFIC"/>
    <property type="match status" value="1"/>
</dbReference>
<name>A0A4R6YSY7_9GAMM</name>
<dbReference type="SUPFAM" id="SSF48452">
    <property type="entry name" value="TPR-like"/>
    <property type="match status" value="1"/>
</dbReference>
<dbReference type="InterPro" id="IPR030966">
    <property type="entry name" value="Mod_pep_cyc"/>
</dbReference>
<evidence type="ECO:0000256" key="1">
    <source>
        <dbReference type="PROSITE-ProRule" id="PRU00339"/>
    </source>
</evidence>
<proteinExistence type="predicted"/>
<dbReference type="InterPro" id="IPR019734">
    <property type="entry name" value="TPR_rpt"/>
</dbReference>
<evidence type="ECO:0000313" key="3">
    <source>
        <dbReference type="Proteomes" id="UP000295293"/>
    </source>
</evidence>
<feature type="repeat" description="TPR" evidence="1">
    <location>
        <begin position="413"/>
        <end position="446"/>
    </location>
</feature>
<dbReference type="PANTHER" id="PTHR43081">
    <property type="entry name" value="ADENYLATE CYCLASE, TERMINAL-DIFFERENTIATION SPECIFIC-RELATED"/>
    <property type="match status" value="1"/>
</dbReference>
<dbReference type="SUPFAM" id="SSF55073">
    <property type="entry name" value="Nucleotide cyclase"/>
    <property type="match status" value="1"/>
</dbReference>
<dbReference type="RefSeq" id="WP_166654175.1">
    <property type="nucleotide sequence ID" value="NZ_SNZH01000011.1"/>
</dbReference>
<dbReference type="Proteomes" id="UP000295293">
    <property type="component" value="Unassembled WGS sequence"/>
</dbReference>
<gene>
    <name evidence="2" type="ORF">DFR29_111114</name>
</gene>
<dbReference type="GO" id="GO:0004016">
    <property type="term" value="F:adenylate cyclase activity"/>
    <property type="evidence" value="ECO:0007669"/>
    <property type="project" value="UniProtKB-ARBA"/>
</dbReference>
<reference evidence="2 3" key="1">
    <citation type="submission" date="2019-03" db="EMBL/GenBank/DDBJ databases">
        <title>Genomic Encyclopedia of Type Strains, Phase IV (KMG-IV): sequencing the most valuable type-strain genomes for metagenomic binning, comparative biology and taxonomic classification.</title>
        <authorList>
            <person name="Goeker M."/>
        </authorList>
    </citation>
    <scope>NUCLEOTIDE SEQUENCE [LARGE SCALE GENOMIC DNA]</scope>
    <source>
        <strain evidence="2 3">DSM 21667</strain>
    </source>
</reference>
<dbReference type="Gene3D" id="1.25.40.10">
    <property type="entry name" value="Tetratricopeptide repeat domain"/>
    <property type="match status" value="2"/>
</dbReference>
<dbReference type="InterPro" id="IPR011990">
    <property type="entry name" value="TPR-like_helical_dom_sf"/>
</dbReference>
<dbReference type="GO" id="GO:0035556">
    <property type="term" value="P:intracellular signal transduction"/>
    <property type="evidence" value="ECO:0007669"/>
    <property type="project" value="InterPro"/>
</dbReference>
<dbReference type="Pfam" id="PF14559">
    <property type="entry name" value="TPR_19"/>
    <property type="match status" value="1"/>
</dbReference>
<dbReference type="GO" id="GO:0009190">
    <property type="term" value="P:cyclic nucleotide biosynthetic process"/>
    <property type="evidence" value="ECO:0007669"/>
    <property type="project" value="InterPro"/>
</dbReference>
<protein>
    <submittedName>
        <fullName evidence="2">Putative peptide modification system cyclase</fullName>
    </submittedName>
</protein>
<dbReference type="AlphaFoldDB" id="A0A4R6YSY7"/>
<dbReference type="Gene3D" id="3.30.70.1230">
    <property type="entry name" value="Nucleotide cyclase"/>
    <property type="match status" value="1"/>
</dbReference>
<dbReference type="CDD" id="cd07302">
    <property type="entry name" value="CHD"/>
    <property type="match status" value="1"/>
</dbReference>
<comment type="caution">
    <text evidence="2">The sequence shown here is derived from an EMBL/GenBank/DDBJ whole genome shotgun (WGS) entry which is preliminary data.</text>
</comment>